<accession>A0A917WYE3</accession>
<proteinExistence type="predicted"/>
<dbReference type="Proteomes" id="UP000642070">
    <property type="component" value="Unassembled WGS sequence"/>
</dbReference>
<dbReference type="EMBL" id="BMPI01000027">
    <property type="protein sequence ID" value="GGM45409.1"/>
    <property type="molecule type" value="Genomic_DNA"/>
</dbReference>
<comment type="caution">
    <text evidence="1">The sequence shown here is derived from an EMBL/GenBank/DDBJ whole genome shotgun (WGS) entry which is preliminary data.</text>
</comment>
<reference evidence="1" key="2">
    <citation type="submission" date="2020-09" db="EMBL/GenBank/DDBJ databases">
        <authorList>
            <person name="Sun Q."/>
            <person name="Ohkuma M."/>
        </authorList>
    </citation>
    <scope>NUCLEOTIDE SEQUENCE</scope>
    <source>
        <strain evidence="1">JCM 19831</strain>
    </source>
</reference>
<keyword evidence="2" id="KW-1185">Reference proteome</keyword>
<organism evidence="1 2">
    <name type="scientific">Dactylosporangium sucinum</name>
    <dbReference type="NCBI Taxonomy" id="1424081"/>
    <lineage>
        <taxon>Bacteria</taxon>
        <taxon>Bacillati</taxon>
        <taxon>Actinomycetota</taxon>
        <taxon>Actinomycetes</taxon>
        <taxon>Micromonosporales</taxon>
        <taxon>Micromonosporaceae</taxon>
        <taxon>Dactylosporangium</taxon>
    </lineage>
</organism>
<protein>
    <submittedName>
        <fullName evidence="1">Uncharacterized protein</fullName>
    </submittedName>
</protein>
<reference evidence="1" key="1">
    <citation type="journal article" date="2014" name="Int. J. Syst. Evol. Microbiol.">
        <title>Complete genome sequence of Corynebacterium casei LMG S-19264T (=DSM 44701T), isolated from a smear-ripened cheese.</title>
        <authorList>
            <consortium name="US DOE Joint Genome Institute (JGI-PGF)"/>
            <person name="Walter F."/>
            <person name="Albersmeier A."/>
            <person name="Kalinowski J."/>
            <person name="Ruckert C."/>
        </authorList>
    </citation>
    <scope>NUCLEOTIDE SEQUENCE</scope>
    <source>
        <strain evidence="1">JCM 19831</strain>
    </source>
</reference>
<evidence type="ECO:0000313" key="1">
    <source>
        <dbReference type="EMBL" id="GGM45409.1"/>
    </source>
</evidence>
<name>A0A917WYE3_9ACTN</name>
<sequence length="182" mass="18715">MQLSGKYCTVAVVWRDDLGAVPVRVEVLVVGVRDATVHYRRVCAALPRDTHPDAAAAGLAAPARGVQRDGPHPGWAPLTLLHSTSWRFDAGAVVLTYLAVLDGTAAADSAPLVSRALAHSGDPAAPSPAQVPVDAVAAHALRHLAWLRERDEVAAAALAGVPALWDALDDVTPAPAGALSAA</sequence>
<evidence type="ECO:0000313" key="2">
    <source>
        <dbReference type="Proteomes" id="UP000642070"/>
    </source>
</evidence>
<gene>
    <name evidence="1" type="ORF">GCM10007977_053740</name>
</gene>
<dbReference type="AlphaFoldDB" id="A0A917WYE3"/>